<gene>
    <name evidence="2" type="ORF">NDU88_002886</name>
</gene>
<name>A0AAV7TLZ0_PLEWA</name>
<evidence type="ECO:0000256" key="1">
    <source>
        <dbReference type="SAM" id="MobiDB-lite"/>
    </source>
</evidence>
<organism evidence="2 3">
    <name type="scientific">Pleurodeles waltl</name>
    <name type="common">Iberian ribbed newt</name>
    <dbReference type="NCBI Taxonomy" id="8319"/>
    <lineage>
        <taxon>Eukaryota</taxon>
        <taxon>Metazoa</taxon>
        <taxon>Chordata</taxon>
        <taxon>Craniata</taxon>
        <taxon>Vertebrata</taxon>
        <taxon>Euteleostomi</taxon>
        <taxon>Amphibia</taxon>
        <taxon>Batrachia</taxon>
        <taxon>Caudata</taxon>
        <taxon>Salamandroidea</taxon>
        <taxon>Salamandridae</taxon>
        <taxon>Pleurodelinae</taxon>
        <taxon>Pleurodeles</taxon>
    </lineage>
</organism>
<keyword evidence="3" id="KW-1185">Reference proteome</keyword>
<evidence type="ECO:0000313" key="2">
    <source>
        <dbReference type="EMBL" id="KAJ1177633.1"/>
    </source>
</evidence>
<proteinExistence type="predicted"/>
<evidence type="ECO:0000313" key="3">
    <source>
        <dbReference type="Proteomes" id="UP001066276"/>
    </source>
</evidence>
<reference evidence="2" key="1">
    <citation type="journal article" date="2022" name="bioRxiv">
        <title>Sequencing and chromosome-scale assembly of the giantPleurodeles waltlgenome.</title>
        <authorList>
            <person name="Brown T."/>
            <person name="Elewa A."/>
            <person name="Iarovenko S."/>
            <person name="Subramanian E."/>
            <person name="Araus A.J."/>
            <person name="Petzold A."/>
            <person name="Susuki M."/>
            <person name="Suzuki K.-i.T."/>
            <person name="Hayashi T."/>
            <person name="Toyoda A."/>
            <person name="Oliveira C."/>
            <person name="Osipova E."/>
            <person name="Leigh N.D."/>
            <person name="Simon A."/>
            <person name="Yun M.H."/>
        </authorList>
    </citation>
    <scope>NUCLEOTIDE SEQUENCE</scope>
    <source>
        <strain evidence="2">20211129_DDA</strain>
        <tissue evidence="2">Liver</tissue>
    </source>
</reference>
<sequence>MDFPRLSPPHVYAGRWSAPGSPREFGGKSPPGAPKVRREREAESPRGGYTVPQSESSLGAAPLKHAEEVRKAKYASPHNLGRGKQPLSRRVPSLDGWRDWSCSACTAAVKAPRLIVCRHGLPHPFDRSLHMALPVCKRLWQLKDVVITFLLPLLLLPLPLLAQNKVRI</sequence>
<feature type="region of interest" description="Disordered" evidence="1">
    <location>
        <begin position="1"/>
        <end position="62"/>
    </location>
</feature>
<dbReference type="Proteomes" id="UP001066276">
    <property type="component" value="Chromosome 3_2"/>
</dbReference>
<comment type="caution">
    <text evidence="2">The sequence shown here is derived from an EMBL/GenBank/DDBJ whole genome shotgun (WGS) entry which is preliminary data.</text>
</comment>
<protein>
    <submittedName>
        <fullName evidence="2">Uncharacterized protein</fullName>
    </submittedName>
</protein>
<dbReference type="AlphaFoldDB" id="A0AAV7TLZ0"/>
<accession>A0AAV7TLZ0</accession>
<dbReference type="EMBL" id="JANPWB010000006">
    <property type="protein sequence ID" value="KAJ1177633.1"/>
    <property type="molecule type" value="Genomic_DNA"/>
</dbReference>